<evidence type="ECO:0000256" key="9">
    <source>
        <dbReference type="ARBA" id="ARBA00023136"/>
    </source>
</evidence>
<dbReference type="PROSITE" id="PS00107">
    <property type="entry name" value="PROTEIN_KINASE_ATP"/>
    <property type="match status" value="1"/>
</dbReference>
<dbReference type="InterPro" id="IPR017441">
    <property type="entry name" value="Protein_kinase_ATP_BS"/>
</dbReference>
<feature type="compositionally biased region" description="Basic and acidic residues" evidence="13">
    <location>
        <begin position="11"/>
        <end position="20"/>
    </location>
</feature>
<dbReference type="PROSITE" id="PS50011">
    <property type="entry name" value="PROTEIN_KINASE_DOM"/>
    <property type="match status" value="1"/>
</dbReference>
<evidence type="ECO:0000256" key="11">
    <source>
        <dbReference type="PROSITE-ProRule" id="PRU10141"/>
    </source>
</evidence>
<feature type="compositionally biased region" description="Basic and acidic residues" evidence="13">
    <location>
        <begin position="377"/>
        <end position="390"/>
    </location>
</feature>
<dbReference type="EMBL" id="JBFOLJ010000009">
    <property type="protein sequence ID" value="KAL2508533.1"/>
    <property type="molecule type" value="Genomic_DNA"/>
</dbReference>
<dbReference type="InterPro" id="IPR011009">
    <property type="entry name" value="Kinase-like_dom_sf"/>
</dbReference>
<evidence type="ECO:0000256" key="12">
    <source>
        <dbReference type="RuleBase" id="RU000304"/>
    </source>
</evidence>
<proteinExistence type="inferred from homology"/>
<dbReference type="SMART" id="SM00220">
    <property type="entry name" value="S_TKc"/>
    <property type="match status" value="1"/>
</dbReference>
<dbReference type="Gene3D" id="1.10.510.10">
    <property type="entry name" value="Transferase(Phosphotransferase) domain 1"/>
    <property type="match status" value="1"/>
</dbReference>
<dbReference type="FunFam" id="1.10.510.10:FF:000032">
    <property type="entry name" value="Serine/threonine-protein kinase PBS1"/>
    <property type="match status" value="1"/>
</dbReference>
<name>A0ABD1T7L2_9LAMI</name>
<dbReference type="FunFam" id="3.30.200.20:FF:000266">
    <property type="entry name" value="probable serine/threonine-protein kinase RLCKVII"/>
    <property type="match status" value="1"/>
</dbReference>
<dbReference type="CDD" id="cd14066">
    <property type="entry name" value="STKc_IRAK"/>
    <property type="match status" value="1"/>
</dbReference>
<keyword evidence="9" id="KW-0472">Membrane</keyword>
<evidence type="ECO:0000313" key="16">
    <source>
        <dbReference type="Proteomes" id="UP001604277"/>
    </source>
</evidence>
<dbReference type="GO" id="GO:0005886">
    <property type="term" value="C:plasma membrane"/>
    <property type="evidence" value="ECO:0007669"/>
    <property type="project" value="UniProtKB-SubCell"/>
</dbReference>
<keyword evidence="3" id="KW-1003">Cell membrane</keyword>
<gene>
    <name evidence="15" type="ORF">Fot_32180</name>
</gene>
<keyword evidence="6 11" id="KW-0547">Nucleotide-binding</keyword>
<dbReference type="PROSITE" id="PS00108">
    <property type="entry name" value="PROTEIN_KINASE_ST"/>
    <property type="match status" value="1"/>
</dbReference>
<evidence type="ECO:0000256" key="13">
    <source>
        <dbReference type="SAM" id="MobiDB-lite"/>
    </source>
</evidence>
<evidence type="ECO:0000256" key="3">
    <source>
        <dbReference type="ARBA" id="ARBA00022475"/>
    </source>
</evidence>
<keyword evidence="4 12" id="KW-0723">Serine/threonine-protein kinase</keyword>
<comment type="similarity">
    <text evidence="2">Belongs to the protein kinase superfamily. Ser/Thr protein kinase family.</text>
</comment>
<evidence type="ECO:0000256" key="2">
    <source>
        <dbReference type="ARBA" id="ARBA00008684"/>
    </source>
</evidence>
<evidence type="ECO:0000256" key="5">
    <source>
        <dbReference type="ARBA" id="ARBA00022679"/>
    </source>
</evidence>
<feature type="region of interest" description="Disordered" evidence="13">
    <location>
        <begin position="362"/>
        <end position="390"/>
    </location>
</feature>
<keyword evidence="5" id="KW-0808">Transferase</keyword>
<organism evidence="15 16">
    <name type="scientific">Forsythia ovata</name>
    <dbReference type="NCBI Taxonomy" id="205694"/>
    <lineage>
        <taxon>Eukaryota</taxon>
        <taxon>Viridiplantae</taxon>
        <taxon>Streptophyta</taxon>
        <taxon>Embryophyta</taxon>
        <taxon>Tracheophyta</taxon>
        <taxon>Spermatophyta</taxon>
        <taxon>Magnoliopsida</taxon>
        <taxon>eudicotyledons</taxon>
        <taxon>Gunneridae</taxon>
        <taxon>Pentapetalae</taxon>
        <taxon>asterids</taxon>
        <taxon>lamiids</taxon>
        <taxon>Lamiales</taxon>
        <taxon>Oleaceae</taxon>
        <taxon>Forsythieae</taxon>
        <taxon>Forsythia</taxon>
    </lineage>
</organism>
<dbReference type="InterPro" id="IPR001245">
    <property type="entry name" value="Ser-Thr/Tyr_kinase_cat_dom"/>
</dbReference>
<dbReference type="GO" id="GO:0090404">
    <property type="term" value="C:pollen tube tip"/>
    <property type="evidence" value="ECO:0007669"/>
    <property type="project" value="UniProtKB-ARBA"/>
</dbReference>
<evidence type="ECO:0000259" key="14">
    <source>
        <dbReference type="PROSITE" id="PS50011"/>
    </source>
</evidence>
<feature type="domain" description="Protein kinase" evidence="14">
    <location>
        <begin position="75"/>
        <end position="352"/>
    </location>
</feature>
<protein>
    <submittedName>
        <fullName evidence="15">Serine/threonine-protein kinase CDL1</fullName>
    </submittedName>
</protein>
<feature type="compositionally biased region" description="Basic and acidic residues" evidence="13">
    <location>
        <begin position="28"/>
        <end position="44"/>
    </location>
</feature>
<accession>A0ABD1T7L2</accession>
<evidence type="ECO:0000256" key="4">
    <source>
        <dbReference type="ARBA" id="ARBA00022527"/>
    </source>
</evidence>
<feature type="binding site" evidence="11">
    <location>
        <position position="105"/>
    </location>
    <ligand>
        <name>ATP</name>
        <dbReference type="ChEBI" id="CHEBI:30616"/>
    </ligand>
</feature>
<keyword evidence="7 15" id="KW-0418">Kinase</keyword>
<dbReference type="AlphaFoldDB" id="A0ABD1T7L2"/>
<dbReference type="SUPFAM" id="SSF56112">
    <property type="entry name" value="Protein kinase-like (PK-like)"/>
    <property type="match status" value="1"/>
</dbReference>
<dbReference type="InterPro" id="IPR000719">
    <property type="entry name" value="Prot_kinase_dom"/>
</dbReference>
<dbReference type="PANTHER" id="PTHR47985:SF41">
    <property type="entry name" value="SERINE_THREONINE-PROTEIN KINASE PBL5-RELATED"/>
    <property type="match status" value="1"/>
</dbReference>
<evidence type="ECO:0000256" key="1">
    <source>
        <dbReference type="ARBA" id="ARBA00004193"/>
    </source>
</evidence>
<evidence type="ECO:0000256" key="6">
    <source>
        <dbReference type="ARBA" id="ARBA00022741"/>
    </source>
</evidence>
<dbReference type="Gene3D" id="3.30.200.20">
    <property type="entry name" value="Phosphorylase Kinase, domain 1"/>
    <property type="match status" value="1"/>
</dbReference>
<dbReference type="GO" id="GO:0010183">
    <property type="term" value="P:pollen tube guidance"/>
    <property type="evidence" value="ECO:0007669"/>
    <property type="project" value="UniProtKB-ARBA"/>
</dbReference>
<reference evidence="16" key="1">
    <citation type="submission" date="2024-07" db="EMBL/GenBank/DDBJ databases">
        <title>Two chromosome-level genome assemblies of Korean endemic species Abeliophyllum distichum and Forsythia ovata (Oleaceae).</title>
        <authorList>
            <person name="Jang H."/>
        </authorList>
    </citation>
    <scope>NUCLEOTIDE SEQUENCE [LARGE SCALE GENOMIC DNA]</scope>
</reference>
<evidence type="ECO:0000256" key="8">
    <source>
        <dbReference type="ARBA" id="ARBA00022840"/>
    </source>
</evidence>
<dbReference type="GO" id="GO:0004674">
    <property type="term" value="F:protein serine/threonine kinase activity"/>
    <property type="evidence" value="ECO:0007669"/>
    <property type="project" value="UniProtKB-KW"/>
</dbReference>
<evidence type="ECO:0000313" key="15">
    <source>
        <dbReference type="EMBL" id="KAL2508533.1"/>
    </source>
</evidence>
<dbReference type="InterPro" id="IPR008271">
    <property type="entry name" value="Ser/Thr_kinase_AS"/>
</dbReference>
<evidence type="ECO:0000256" key="7">
    <source>
        <dbReference type="ARBA" id="ARBA00022777"/>
    </source>
</evidence>
<dbReference type="Pfam" id="PF07714">
    <property type="entry name" value="PK_Tyr_Ser-Thr"/>
    <property type="match status" value="1"/>
</dbReference>
<dbReference type="Proteomes" id="UP001604277">
    <property type="component" value="Unassembled WGS sequence"/>
</dbReference>
<feature type="region of interest" description="Disordered" evidence="13">
    <location>
        <begin position="1"/>
        <end position="52"/>
    </location>
</feature>
<keyword evidence="8 11" id="KW-0067">ATP-binding</keyword>
<dbReference type="GO" id="GO:0005524">
    <property type="term" value="F:ATP binding"/>
    <property type="evidence" value="ECO:0007669"/>
    <property type="project" value="UniProtKB-UniRule"/>
</dbReference>
<comment type="subcellular location">
    <subcellularLocation>
        <location evidence="1">Cell membrane</location>
        <topology evidence="1">Lipid-anchor</topology>
    </subcellularLocation>
</comment>
<sequence length="390" mass="43901">MGCFPCSAEQSSKKSGEKRKNNCNYNQGRRDDQERSKTVEKKVDALSSPSHDVETNGVNARKFIFAELEAATKNFKKDYVLGEGGFGKVYKGHLDDDKQIVAIKKLDLNGRQGIREFAVEVLTLSKADHPNLVKLIGYCVDGDQRLLVYEYMPLGSLEGHLHDPRPNRISIDWNTRMEIAAGIAKGLEYLHDKIKPPIIYRDLKCSNILLGKGYHPKLSDFGLAKAGPTGGQTHVSTRVMGTYGYCAPEYAMTGKLTFKSDIYSFGVVLLEIITGRKAIDNTQSGAEQNLVTWARPLFKDRKKFYLMADPALEGQYPKRGLYQALAIAAMCIQEKPNTRPLISEVVTALDYLASRTYDPDDHLIQEQRSRRTSHRLKRDDEQNARTKSEF</sequence>
<evidence type="ECO:0000256" key="10">
    <source>
        <dbReference type="ARBA" id="ARBA00023288"/>
    </source>
</evidence>
<keyword evidence="16" id="KW-1185">Reference proteome</keyword>
<dbReference type="PANTHER" id="PTHR47985">
    <property type="entry name" value="OS07G0668900 PROTEIN"/>
    <property type="match status" value="1"/>
</dbReference>
<comment type="caution">
    <text evidence="15">The sequence shown here is derived from an EMBL/GenBank/DDBJ whole genome shotgun (WGS) entry which is preliminary data.</text>
</comment>
<keyword evidence="10" id="KW-0449">Lipoprotein</keyword>